<evidence type="ECO:0000313" key="10">
    <source>
        <dbReference type="Proteomes" id="UP001549167"/>
    </source>
</evidence>
<proteinExistence type="inferred from homology"/>
<name>A0ABV2KTE6_9BACI</name>
<feature type="transmembrane region" description="Helical" evidence="8">
    <location>
        <begin position="189"/>
        <end position="215"/>
    </location>
</feature>
<feature type="transmembrane region" description="Helical" evidence="8">
    <location>
        <begin position="57"/>
        <end position="75"/>
    </location>
</feature>
<dbReference type="PROSITE" id="PS01303">
    <property type="entry name" value="BCCT"/>
    <property type="match status" value="1"/>
</dbReference>
<organism evidence="9 10">
    <name type="scientific">Alkalibacillus flavidus</name>
    <dbReference type="NCBI Taxonomy" id="546021"/>
    <lineage>
        <taxon>Bacteria</taxon>
        <taxon>Bacillati</taxon>
        <taxon>Bacillota</taxon>
        <taxon>Bacilli</taxon>
        <taxon>Bacillales</taxon>
        <taxon>Bacillaceae</taxon>
        <taxon>Alkalibacillus</taxon>
    </lineage>
</organism>
<protein>
    <submittedName>
        <fullName evidence="9">Glycine betaine transporter</fullName>
    </submittedName>
</protein>
<dbReference type="PANTHER" id="PTHR30047:SF7">
    <property type="entry name" value="HIGH-AFFINITY CHOLINE TRANSPORT PROTEIN"/>
    <property type="match status" value="1"/>
</dbReference>
<dbReference type="EMBL" id="JBEPMX010000003">
    <property type="protein sequence ID" value="MET3682858.1"/>
    <property type="molecule type" value="Genomic_DNA"/>
</dbReference>
<gene>
    <name evidence="9" type="ORF">ABID56_000948</name>
</gene>
<feature type="transmembrane region" description="Helical" evidence="8">
    <location>
        <begin position="449"/>
        <end position="472"/>
    </location>
</feature>
<dbReference type="InterPro" id="IPR018093">
    <property type="entry name" value="BCCT_CS"/>
</dbReference>
<evidence type="ECO:0000256" key="5">
    <source>
        <dbReference type="ARBA" id="ARBA00022692"/>
    </source>
</evidence>
<keyword evidence="5 8" id="KW-0812">Transmembrane</keyword>
<evidence type="ECO:0000256" key="3">
    <source>
        <dbReference type="ARBA" id="ARBA00022448"/>
    </source>
</evidence>
<dbReference type="PANTHER" id="PTHR30047">
    <property type="entry name" value="HIGH-AFFINITY CHOLINE TRANSPORT PROTEIN-RELATED"/>
    <property type="match status" value="1"/>
</dbReference>
<dbReference type="NCBIfam" id="TIGR00842">
    <property type="entry name" value="bcct"/>
    <property type="match status" value="1"/>
</dbReference>
<keyword evidence="6 8" id="KW-1133">Transmembrane helix</keyword>
<comment type="subcellular location">
    <subcellularLocation>
        <location evidence="1">Cell membrane</location>
        <topology evidence="1">Multi-pass membrane protein</topology>
    </subcellularLocation>
</comment>
<feature type="transmembrane region" description="Helical" evidence="8">
    <location>
        <begin position="478"/>
        <end position="502"/>
    </location>
</feature>
<dbReference type="Pfam" id="PF02028">
    <property type="entry name" value="BCCT"/>
    <property type="match status" value="1"/>
</dbReference>
<feature type="transmembrane region" description="Helical" evidence="8">
    <location>
        <begin position="96"/>
        <end position="115"/>
    </location>
</feature>
<accession>A0ABV2KTE6</accession>
<evidence type="ECO:0000256" key="2">
    <source>
        <dbReference type="ARBA" id="ARBA00005658"/>
    </source>
</evidence>
<dbReference type="InterPro" id="IPR000060">
    <property type="entry name" value="BCCT_transptr"/>
</dbReference>
<comment type="similarity">
    <text evidence="2">Belongs to the BCCT transporter (TC 2.A.15) family.</text>
</comment>
<reference evidence="9 10" key="1">
    <citation type="submission" date="2024-06" db="EMBL/GenBank/DDBJ databases">
        <title>Genomic Encyclopedia of Type Strains, Phase IV (KMG-IV): sequencing the most valuable type-strain genomes for metagenomic binning, comparative biology and taxonomic classification.</title>
        <authorList>
            <person name="Goeker M."/>
        </authorList>
    </citation>
    <scope>NUCLEOTIDE SEQUENCE [LARGE SCALE GENOMIC DNA]</scope>
    <source>
        <strain evidence="9 10">DSM 23520</strain>
    </source>
</reference>
<feature type="transmembrane region" description="Helical" evidence="8">
    <location>
        <begin position="325"/>
        <end position="343"/>
    </location>
</feature>
<dbReference type="Proteomes" id="UP001549167">
    <property type="component" value="Unassembled WGS sequence"/>
</dbReference>
<evidence type="ECO:0000313" key="9">
    <source>
        <dbReference type="EMBL" id="MET3682858.1"/>
    </source>
</evidence>
<feature type="transmembrane region" description="Helical" evidence="8">
    <location>
        <begin position="150"/>
        <end position="168"/>
    </location>
</feature>
<keyword evidence="10" id="KW-1185">Reference proteome</keyword>
<keyword evidence="7 8" id="KW-0472">Membrane</keyword>
<feature type="transmembrane region" description="Helical" evidence="8">
    <location>
        <begin position="235"/>
        <end position="256"/>
    </location>
</feature>
<evidence type="ECO:0000256" key="6">
    <source>
        <dbReference type="ARBA" id="ARBA00022989"/>
    </source>
</evidence>
<comment type="caution">
    <text evidence="9">The sequence shown here is derived from an EMBL/GenBank/DDBJ whole genome shotgun (WGS) entry which is preliminary data.</text>
</comment>
<feature type="transmembrane region" description="Helical" evidence="8">
    <location>
        <begin position="268"/>
        <end position="288"/>
    </location>
</feature>
<evidence type="ECO:0000256" key="1">
    <source>
        <dbReference type="ARBA" id="ARBA00004651"/>
    </source>
</evidence>
<feature type="transmembrane region" description="Helical" evidence="8">
    <location>
        <begin position="20"/>
        <end position="37"/>
    </location>
</feature>
<evidence type="ECO:0000256" key="7">
    <source>
        <dbReference type="ARBA" id="ARBA00023136"/>
    </source>
</evidence>
<feature type="transmembrane region" description="Helical" evidence="8">
    <location>
        <begin position="399"/>
        <end position="428"/>
    </location>
</feature>
<keyword evidence="4" id="KW-1003">Cell membrane</keyword>
<evidence type="ECO:0000256" key="4">
    <source>
        <dbReference type="ARBA" id="ARBA00022475"/>
    </source>
</evidence>
<keyword evidence="3" id="KW-0813">Transport</keyword>
<evidence type="ECO:0000256" key="8">
    <source>
        <dbReference type="SAM" id="Phobius"/>
    </source>
</evidence>
<sequence length="544" mass="59487">MSAKPKGITSFSKAVKTPAFIISIIFGALFVLAGGFLPDFDTYINNAYNWIIEYLGWSFILGASAFIIVTVFLILSPLGEIKLGEDDEKPMYSTPAWFAMLFSAGMGIGLLFWGASEPINHYDWPASGGEGGTAAALHDALQYSFFHWGLHPWAIYTVVALSLAYFSYRKNLPMLLSSALEPLIGRDNLNGFWGNTVNIIGVFSTLFGISTSLGLGVMQIGGGFERLFGIPNETGLWMVIIAVVTTLAILSTTTGIDKGIKWLSQANLGVAGMLLLFVFILGPTLFILEAMTHSTGGYLQNLFSMSFGIDAAGEGADGWYDAWTIFYWAWWIAWAPFVGSFIARVSRGRTIRSFAIGVMLVPTAVSIFWFSVFGGTALYNEHFTDNSIMDAVMQDEAQGFFAMLEGFPFSSVLIVIAMISLTVFFITSSDSGTYVIGMLTSKGNMNPPIGLRITWGIIEGLFAAVLLAAGGLEALQTASLIGGFPFMVIMFLMMYSLIYALYQELDDGSLPRERQRIYQALEDLSDENKVADDVITDDYEQSNK</sequence>
<dbReference type="RefSeq" id="WP_354219461.1">
    <property type="nucleotide sequence ID" value="NZ_JBEPMX010000003.1"/>
</dbReference>
<feature type="transmembrane region" description="Helical" evidence="8">
    <location>
        <begin position="355"/>
        <end position="379"/>
    </location>
</feature>